<comment type="caution">
    <text evidence="2">The sequence shown here is derived from an EMBL/GenBank/DDBJ whole genome shotgun (WGS) entry which is preliminary data.</text>
</comment>
<dbReference type="AlphaFoldDB" id="A0A1F4U7Y2"/>
<dbReference type="SMART" id="SM00748">
    <property type="entry name" value="HEPN"/>
    <property type="match status" value="1"/>
</dbReference>
<dbReference type="PROSITE" id="PS50910">
    <property type="entry name" value="HEPN"/>
    <property type="match status" value="1"/>
</dbReference>
<reference evidence="2 3" key="1">
    <citation type="journal article" date="2016" name="Nat. Commun.">
        <title>Thousands of microbial genomes shed light on interconnected biogeochemical processes in an aquifer system.</title>
        <authorList>
            <person name="Anantharaman K."/>
            <person name="Brown C.T."/>
            <person name="Hug L.A."/>
            <person name="Sharon I."/>
            <person name="Castelle C.J."/>
            <person name="Probst A.J."/>
            <person name="Thomas B.C."/>
            <person name="Singh A."/>
            <person name="Wilkins M.J."/>
            <person name="Karaoz U."/>
            <person name="Brodie E.L."/>
            <person name="Williams K.H."/>
            <person name="Hubbard S.S."/>
            <person name="Banfield J.F."/>
        </authorList>
    </citation>
    <scope>NUCLEOTIDE SEQUENCE [LARGE SCALE GENOMIC DNA]</scope>
</reference>
<accession>A0A1F4U7Y2</accession>
<feature type="domain" description="HEPN" evidence="1">
    <location>
        <begin position="11"/>
        <end position="123"/>
    </location>
</feature>
<organism evidence="2 3">
    <name type="scientific">candidate division WOR-1 bacterium RIFOXYC2_FULL_46_14</name>
    <dbReference type="NCBI Taxonomy" id="1802587"/>
    <lineage>
        <taxon>Bacteria</taxon>
        <taxon>Bacillati</taxon>
        <taxon>Saganbacteria</taxon>
    </lineage>
</organism>
<dbReference type="EMBL" id="MEUJ01000002">
    <property type="protein sequence ID" value="OGC40999.1"/>
    <property type="molecule type" value="Genomic_DNA"/>
</dbReference>
<protein>
    <recommendedName>
        <fullName evidence="1">HEPN domain-containing protein</fullName>
    </recommendedName>
</protein>
<evidence type="ECO:0000313" key="3">
    <source>
        <dbReference type="Proteomes" id="UP000179242"/>
    </source>
</evidence>
<dbReference type="InterPro" id="IPR007842">
    <property type="entry name" value="HEPN_dom"/>
</dbReference>
<name>A0A1F4U7Y2_UNCSA</name>
<evidence type="ECO:0000259" key="1">
    <source>
        <dbReference type="PROSITE" id="PS50910"/>
    </source>
</evidence>
<dbReference type="Proteomes" id="UP000179242">
    <property type="component" value="Unassembled WGS sequence"/>
</dbReference>
<dbReference type="SUPFAM" id="SSF81593">
    <property type="entry name" value="Nucleotidyltransferase substrate binding subunit/domain"/>
    <property type="match status" value="1"/>
</dbReference>
<sequence length="126" mass="14385">MSEADFKQWMDLSGHDADTAALLIKENGHADIIIYHIHQAVEKMIKALLVKNGKAFDKTHFLDKLLAQAIKIDPKLSNIEDDVLAINLYLPKLRYPYGDVIKFEEAIVIYNKFLAVQKLLRGILHD</sequence>
<dbReference type="Pfam" id="PF05168">
    <property type="entry name" value="HEPN"/>
    <property type="match status" value="1"/>
</dbReference>
<evidence type="ECO:0000313" key="2">
    <source>
        <dbReference type="EMBL" id="OGC40999.1"/>
    </source>
</evidence>
<proteinExistence type="predicted"/>
<gene>
    <name evidence="2" type="ORF">A2438_01790</name>
</gene>
<dbReference type="Gene3D" id="1.20.120.330">
    <property type="entry name" value="Nucleotidyltransferases domain 2"/>
    <property type="match status" value="1"/>
</dbReference>